<sequence length="103" mass="11937">MLGDTSVRPVLVLSVNNHRFVRHVSFNICNKFFRFKILIFNKLFLSWTRILSRKVPDSFVYTATLEPFSLLQRLCMLTRGSTVSIPARISAVIARIYLQFLVS</sequence>
<gene>
    <name evidence="1" type="ORF">AQUCO_00800072v1</name>
</gene>
<name>A0A2G5EH29_AQUCA</name>
<proteinExistence type="predicted"/>
<dbReference type="EMBL" id="KZ305025">
    <property type="protein sequence ID" value="PIA55075.1"/>
    <property type="molecule type" value="Genomic_DNA"/>
</dbReference>
<evidence type="ECO:0000313" key="2">
    <source>
        <dbReference type="Proteomes" id="UP000230069"/>
    </source>
</evidence>
<protein>
    <submittedName>
        <fullName evidence="1">Uncharacterized protein</fullName>
    </submittedName>
</protein>
<keyword evidence="2" id="KW-1185">Reference proteome</keyword>
<dbReference type="Proteomes" id="UP000230069">
    <property type="component" value="Unassembled WGS sequence"/>
</dbReference>
<dbReference type="InParanoid" id="A0A2G5EH29"/>
<reference evidence="1 2" key="1">
    <citation type="submission" date="2017-09" db="EMBL/GenBank/DDBJ databases">
        <title>WGS assembly of Aquilegia coerulea Goldsmith.</title>
        <authorList>
            <person name="Hodges S."/>
            <person name="Kramer E."/>
            <person name="Nordborg M."/>
            <person name="Tomkins J."/>
            <person name="Borevitz J."/>
            <person name="Derieg N."/>
            <person name="Yan J."/>
            <person name="Mihaltcheva S."/>
            <person name="Hayes R.D."/>
            <person name="Rokhsar D."/>
        </authorList>
    </citation>
    <scope>NUCLEOTIDE SEQUENCE [LARGE SCALE GENOMIC DNA]</scope>
    <source>
        <strain evidence="2">cv. Goldsmith</strain>
    </source>
</reference>
<dbReference type="AlphaFoldDB" id="A0A2G5EH29"/>
<accession>A0A2G5EH29</accession>
<evidence type="ECO:0000313" key="1">
    <source>
        <dbReference type="EMBL" id="PIA55075.1"/>
    </source>
</evidence>
<organism evidence="1 2">
    <name type="scientific">Aquilegia coerulea</name>
    <name type="common">Rocky mountain columbine</name>
    <dbReference type="NCBI Taxonomy" id="218851"/>
    <lineage>
        <taxon>Eukaryota</taxon>
        <taxon>Viridiplantae</taxon>
        <taxon>Streptophyta</taxon>
        <taxon>Embryophyta</taxon>
        <taxon>Tracheophyta</taxon>
        <taxon>Spermatophyta</taxon>
        <taxon>Magnoliopsida</taxon>
        <taxon>Ranunculales</taxon>
        <taxon>Ranunculaceae</taxon>
        <taxon>Thalictroideae</taxon>
        <taxon>Aquilegia</taxon>
    </lineage>
</organism>